<dbReference type="GO" id="GO:0016705">
    <property type="term" value="F:oxidoreductase activity, acting on paired donors, with incorporation or reduction of molecular oxygen"/>
    <property type="evidence" value="ECO:0007669"/>
    <property type="project" value="InterPro"/>
</dbReference>
<keyword evidence="9 18" id="KW-0503">Monooxygenase</keyword>
<dbReference type="PROSITE" id="PS00086">
    <property type="entry name" value="CYTOCHROME_P450"/>
    <property type="match status" value="1"/>
</dbReference>
<dbReference type="PANTHER" id="PTHR46696">
    <property type="entry name" value="P450, PUTATIVE (EUROFUNG)-RELATED"/>
    <property type="match status" value="1"/>
</dbReference>
<evidence type="ECO:0000256" key="17">
    <source>
        <dbReference type="ARBA" id="ARBA00083909"/>
    </source>
</evidence>
<keyword evidence="11" id="KW-1207">Sterol metabolism</keyword>
<dbReference type="InterPro" id="IPR001128">
    <property type="entry name" value="Cyt_P450"/>
</dbReference>
<dbReference type="CDD" id="cd20625">
    <property type="entry name" value="CYP164-like"/>
    <property type="match status" value="1"/>
</dbReference>
<dbReference type="InterPro" id="IPR017972">
    <property type="entry name" value="Cyt_P450_CS"/>
</dbReference>
<evidence type="ECO:0000256" key="14">
    <source>
        <dbReference type="ARBA" id="ARBA00070775"/>
    </source>
</evidence>
<evidence type="ECO:0000256" key="7">
    <source>
        <dbReference type="ARBA" id="ARBA00023002"/>
    </source>
</evidence>
<evidence type="ECO:0000256" key="3">
    <source>
        <dbReference type="ARBA" id="ARBA00022548"/>
    </source>
</evidence>
<evidence type="ECO:0000256" key="2">
    <source>
        <dbReference type="ARBA" id="ARBA00010617"/>
    </source>
</evidence>
<gene>
    <name evidence="19" type="ORF">D8S82_09620</name>
</gene>
<keyword evidence="8 18" id="KW-0408">Iron</keyword>
<evidence type="ECO:0000313" key="19">
    <source>
        <dbReference type="EMBL" id="TQR86729.1"/>
    </source>
</evidence>
<evidence type="ECO:0000256" key="6">
    <source>
        <dbReference type="ARBA" id="ARBA00022963"/>
    </source>
</evidence>
<evidence type="ECO:0000256" key="5">
    <source>
        <dbReference type="ARBA" id="ARBA00022723"/>
    </source>
</evidence>
<keyword evidence="4 18" id="KW-0349">Heme</keyword>
<proteinExistence type="inferred from homology"/>
<dbReference type="GO" id="GO:0005506">
    <property type="term" value="F:iron ion binding"/>
    <property type="evidence" value="ECO:0007669"/>
    <property type="project" value="InterPro"/>
</dbReference>
<sequence>MTTAETAWAEAMKFENRHDPYEFFDELRQTPVVQVADRTYVVTGYRELMTLAHDPRVSSDISRSPLGAAPATGQPGAQDIEAYGRAKTIIMSDPPDHDRARRQVMRHFAPPHAPDVIPNMEPNIQRLCNDLLDGIKARTIKAVGANVFDVVDDYAYPVPVAVICQLLGIPLEDEPMFHAWIFDFMAGLDLGPEATTEEGQARAAKGKQSTAELSQYLADLIQGYLTAPGEGLLSKLVNDDGPDGPMAPAEAASNAVLLLIAGHDSTVNTIAHCVLMLLRNPESIDLLRNRPELIPRAIEEVQRLQSAVQFFPSRSATADIEVGGTVIPAGSVVHLMYGAANRDPEMFPDPARFDPLRRNNQHFGWGSGIHTCMGGPLARLEVNLAVENFLRRVENPRLVVDPPPYRQSQVFRGPRHLEVAFDRIQD</sequence>
<keyword evidence="7 18" id="KW-0560">Oxidoreductase</keyword>
<evidence type="ECO:0000313" key="20">
    <source>
        <dbReference type="Proteomes" id="UP000315759"/>
    </source>
</evidence>
<keyword evidence="20" id="KW-1185">Reference proteome</keyword>
<dbReference type="GO" id="GO:0008203">
    <property type="term" value="P:cholesterol metabolic process"/>
    <property type="evidence" value="ECO:0007669"/>
    <property type="project" value="UniProtKB-KW"/>
</dbReference>
<comment type="cofactor">
    <cofactor evidence="1">
        <name>heme</name>
        <dbReference type="ChEBI" id="CHEBI:30413"/>
    </cofactor>
</comment>
<evidence type="ECO:0000256" key="11">
    <source>
        <dbReference type="ARBA" id="ARBA00023166"/>
    </source>
</evidence>
<keyword evidence="3" id="KW-0153">Cholesterol metabolism</keyword>
<dbReference type="SUPFAM" id="SSF48264">
    <property type="entry name" value="Cytochrome P450"/>
    <property type="match status" value="1"/>
</dbReference>
<keyword evidence="6" id="KW-0442">Lipid degradation</keyword>
<evidence type="ECO:0000256" key="16">
    <source>
        <dbReference type="ARBA" id="ARBA00082981"/>
    </source>
</evidence>
<evidence type="ECO:0000256" key="4">
    <source>
        <dbReference type="ARBA" id="ARBA00022617"/>
    </source>
</evidence>
<dbReference type="InterPro" id="IPR036396">
    <property type="entry name" value="Cyt_P450_sf"/>
</dbReference>
<evidence type="ECO:0000256" key="13">
    <source>
        <dbReference type="ARBA" id="ARBA00049645"/>
    </source>
</evidence>
<evidence type="ECO:0000256" key="18">
    <source>
        <dbReference type="RuleBase" id="RU000461"/>
    </source>
</evidence>
<dbReference type="RefSeq" id="WP_142551882.1">
    <property type="nucleotide sequence ID" value="NZ_VIFX01000010.1"/>
</dbReference>
<dbReference type="GO" id="GO:0004497">
    <property type="term" value="F:monooxygenase activity"/>
    <property type="evidence" value="ECO:0007669"/>
    <property type="project" value="UniProtKB-KW"/>
</dbReference>
<dbReference type="FunFam" id="1.10.630.10:FF:000018">
    <property type="entry name" value="Cytochrome P450 monooxygenase"/>
    <property type="match status" value="1"/>
</dbReference>
<evidence type="ECO:0000256" key="12">
    <source>
        <dbReference type="ARBA" id="ARBA00023221"/>
    </source>
</evidence>
<keyword evidence="10" id="KW-0443">Lipid metabolism</keyword>
<keyword evidence="12" id="KW-0753">Steroid metabolism</keyword>
<dbReference type="GO" id="GO:0016042">
    <property type="term" value="P:lipid catabolic process"/>
    <property type="evidence" value="ECO:0007669"/>
    <property type="project" value="UniProtKB-KW"/>
</dbReference>
<evidence type="ECO:0000256" key="8">
    <source>
        <dbReference type="ARBA" id="ARBA00023004"/>
    </source>
</evidence>
<dbReference type="AlphaFoldDB" id="A0A544W388"/>
<accession>A0A544W388</accession>
<dbReference type="InterPro" id="IPR002397">
    <property type="entry name" value="Cyt_P450_B"/>
</dbReference>
<evidence type="ECO:0000256" key="15">
    <source>
        <dbReference type="ARBA" id="ARBA00079588"/>
    </source>
</evidence>
<keyword evidence="5 18" id="KW-0479">Metal-binding</keyword>
<dbReference type="PRINTS" id="PR00359">
    <property type="entry name" value="BP450"/>
</dbReference>
<dbReference type="GO" id="GO:0020037">
    <property type="term" value="F:heme binding"/>
    <property type="evidence" value="ECO:0007669"/>
    <property type="project" value="InterPro"/>
</dbReference>
<organism evidence="19 20">
    <name type="scientific">Mycolicibacterium hodleri</name>
    <dbReference type="NCBI Taxonomy" id="49897"/>
    <lineage>
        <taxon>Bacteria</taxon>
        <taxon>Bacillati</taxon>
        <taxon>Actinomycetota</taxon>
        <taxon>Actinomycetes</taxon>
        <taxon>Mycobacteriales</taxon>
        <taxon>Mycobacteriaceae</taxon>
        <taxon>Mycolicibacterium</taxon>
    </lineage>
</organism>
<evidence type="ECO:0000256" key="9">
    <source>
        <dbReference type="ARBA" id="ARBA00023033"/>
    </source>
</evidence>
<dbReference type="Pfam" id="PF00067">
    <property type="entry name" value="p450"/>
    <property type="match status" value="1"/>
</dbReference>
<dbReference type="Gene3D" id="1.10.630.10">
    <property type="entry name" value="Cytochrome P450"/>
    <property type="match status" value="1"/>
</dbReference>
<comment type="pathway">
    <text evidence="13">Steroid metabolism; cholesterol degradation.</text>
</comment>
<evidence type="ECO:0000256" key="10">
    <source>
        <dbReference type="ARBA" id="ARBA00023098"/>
    </source>
</evidence>
<dbReference type="Proteomes" id="UP000315759">
    <property type="component" value="Unassembled WGS sequence"/>
</dbReference>
<dbReference type="EMBL" id="VIFX01000010">
    <property type="protein sequence ID" value="TQR86729.1"/>
    <property type="molecule type" value="Genomic_DNA"/>
</dbReference>
<name>A0A544W388_9MYCO</name>
<comment type="similarity">
    <text evidence="2 18">Belongs to the cytochrome P450 family.</text>
</comment>
<dbReference type="PANTHER" id="PTHR46696:SF1">
    <property type="entry name" value="CYTOCHROME P450 YJIB-RELATED"/>
    <property type="match status" value="1"/>
</dbReference>
<reference evidence="19 20" key="1">
    <citation type="submission" date="2018-10" db="EMBL/GenBank/DDBJ databases">
        <title>Draft genome of Mycobacterium hodleri strain B.</title>
        <authorList>
            <person name="Amande T.J."/>
            <person name="Mcgenity T.J."/>
        </authorList>
    </citation>
    <scope>NUCLEOTIDE SEQUENCE [LARGE SCALE GENOMIC DNA]</scope>
    <source>
        <strain evidence="19 20">B</strain>
    </source>
</reference>
<protein>
    <recommendedName>
        <fullName evidence="14">Steroid C26-monooxygenase</fullName>
    </recommendedName>
    <alternativeName>
        <fullName evidence="15">Cholest-4-en-3-one C26-monooxygenase</fullName>
    </alternativeName>
    <alternativeName>
        <fullName evidence="17">Cholesterol C26-monooxygenase</fullName>
    </alternativeName>
    <alternativeName>
        <fullName evidence="16">Steroid C27-monooxygenase</fullName>
    </alternativeName>
</protein>
<evidence type="ECO:0000256" key="1">
    <source>
        <dbReference type="ARBA" id="ARBA00001971"/>
    </source>
</evidence>
<comment type="caution">
    <text evidence="19">The sequence shown here is derived from an EMBL/GenBank/DDBJ whole genome shotgun (WGS) entry which is preliminary data.</text>
</comment>